<protein>
    <recommendedName>
        <fullName evidence="7">tRNA-specific adenosine deaminase</fullName>
        <ecNumber evidence="7">3.5.4.33</ecNumber>
    </recommendedName>
</protein>
<comment type="catalytic activity">
    <reaction evidence="6 7">
        <text>adenosine(34) in tRNA + H2O + H(+) = inosine(34) in tRNA + NH4(+)</text>
        <dbReference type="Rhea" id="RHEA:43168"/>
        <dbReference type="Rhea" id="RHEA-COMP:10373"/>
        <dbReference type="Rhea" id="RHEA-COMP:10374"/>
        <dbReference type="ChEBI" id="CHEBI:15377"/>
        <dbReference type="ChEBI" id="CHEBI:15378"/>
        <dbReference type="ChEBI" id="CHEBI:28938"/>
        <dbReference type="ChEBI" id="CHEBI:74411"/>
        <dbReference type="ChEBI" id="CHEBI:82852"/>
        <dbReference type="EC" id="3.5.4.33"/>
    </reaction>
</comment>
<feature type="active site" description="Proton donor" evidence="7">
    <location>
        <position position="56"/>
    </location>
</feature>
<comment type="function">
    <text evidence="7">Catalyzes the deamination of adenosine to inosine at the wobble position 34 of tRNA(Arg2).</text>
</comment>
<comment type="subunit">
    <text evidence="1 7">Homodimer.</text>
</comment>
<evidence type="ECO:0000259" key="8">
    <source>
        <dbReference type="PROSITE" id="PS51747"/>
    </source>
</evidence>
<sequence>MKQYDEFYMKLALEEAAKAEAENEVPIGAVIVHEDQVIARAYNRREQEQHIFTHAECIAMRAASEAIGSWRLEECTLYVTLEPCPMCAGAALQARLPRVVFGAADPKAGCAGTLMNLLDDARFNHVSEVVGGVLEEECSERLSAFFRTLRKKKQRDS</sequence>
<feature type="binding site" evidence="7">
    <location>
        <position position="87"/>
    </location>
    <ligand>
        <name>Zn(2+)</name>
        <dbReference type="ChEBI" id="CHEBI:29105"/>
        <note>catalytic</note>
    </ligand>
</feature>
<feature type="binding site" evidence="7">
    <location>
        <position position="54"/>
    </location>
    <ligand>
        <name>Zn(2+)</name>
        <dbReference type="ChEBI" id="CHEBI:29105"/>
        <note>catalytic</note>
    </ligand>
</feature>
<organism evidence="9 10">
    <name type="scientific">Salicibibacter halophilus</name>
    <dbReference type="NCBI Taxonomy" id="2502791"/>
    <lineage>
        <taxon>Bacteria</taxon>
        <taxon>Bacillati</taxon>
        <taxon>Bacillota</taxon>
        <taxon>Bacilli</taxon>
        <taxon>Bacillales</taxon>
        <taxon>Bacillaceae</taxon>
        <taxon>Salicibibacter</taxon>
    </lineage>
</organism>
<evidence type="ECO:0000256" key="4">
    <source>
        <dbReference type="ARBA" id="ARBA00022801"/>
    </source>
</evidence>
<feature type="domain" description="CMP/dCMP-type deaminase" evidence="8">
    <location>
        <begin position="3"/>
        <end position="128"/>
    </location>
</feature>
<dbReference type="EMBL" id="CP035485">
    <property type="protein sequence ID" value="QDI91590.1"/>
    <property type="molecule type" value="Genomic_DNA"/>
</dbReference>
<reference evidence="10" key="1">
    <citation type="submission" date="2019-01" db="EMBL/GenBank/DDBJ databases">
        <title>Genomic analysis of Salicibibacter sp. NKC3-5.</title>
        <authorList>
            <person name="Oh Y.J."/>
        </authorList>
    </citation>
    <scope>NUCLEOTIDE SEQUENCE [LARGE SCALE GENOMIC DNA]</scope>
    <source>
        <strain evidence="10">NKC3-5</strain>
    </source>
</reference>
<evidence type="ECO:0000313" key="9">
    <source>
        <dbReference type="EMBL" id="QDI91590.1"/>
    </source>
</evidence>
<evidence type="ECO:0000256" key="5">
    <source>
        <dbReference type="ARBA" id="ARBA00022833"/>
    </source>
</evidence>
<evidence type="ECO:0000313" key="10">
    <source>
        <dbReference type="Proteomes" id="UP000319756"/>
    </source>
</evidence>
<feature type="binding site" evidence="7">
    <location>
        <position position="84"/>
    </location>
    <ligand>
        <name>Zn(2+)</name>
        <dbReference type="ChEBI" id="CHEBI:29105"/>
        <note>catalytic</note>
    </ligand>
</feature>
<dbReference type="InterPro" id="IPR058535">
    <property type="entry name" value="MafB19-deam"/>
</dbReference>
<dbReference type="InterPro" id="IPR028883">
    <property type="entry name" value="tRNA_aden_deaminase"/>
</dbReference>
<dbReference type="CDD" id="cd01285">
    <property type="entry name" value="nucleoside_deaminase"/>
    <property type="match status" value="1"/>
</dbReference>
<comment type="cofactor">
    <cofactor evidence="7">
        <name>Zn(2+)</name>
        <dbReference type="ChEBI" id="CHEBI:29105"/>
    </cofactor>
    <text evidence="7">Binds 1 zinc ion per subunit.</text>
</comment>
<comment type="similarity">
    <text evidence="7">Belongs to the cytidine and deoxycytidylate deaminase family.</text>
</comment>
<evidence type="ECO:0000256" key="1">
    <source>
        <dbReference type="ARBA" id="ARBA00011738"/>
    </source>
</evidence>
<dbReference type="GO" id="GO:0002100">
    <property type="term" value="P:tRNA wobble adenosine to inosine editing"/>
    <property type="evidence" value="ECO:0007669"/>
    <property type="project" value="UniProtKB-UniRule"/>
</dbReference>
<proteinExistence type="inferred from homology"/>
<dbReference type="SUPFAM" id="SSF53927">
    <property type="entry name" value="Cytidine deaminase-like"/>
    <property type="match status" value="1"/>
</dbReference>
<dbReference type="RefSeq" id="WP_142089858.1">
    <property type="nucleotide sequence ID" value="NZ_CP035485.1"/>
</dbReference>
<dbReference type="PANTHER" id="PTHR11079">
    <property type="entry name" value="CYTOSINE DEAMINASE FAMILY MEMBER"/>
    <property type="match status" value="1"/>
</dbReference>
<name>A0A514LIB7_9BACI</name>
<dbReference type="AlphaFoldDB" id="A0A514LIB7"/>
<dbReference type="GO" id="GO:0008270">
    <property type="term" value="F:zinc ion binding"/>
    <property type="evidence" value="ECO:0007669"/>
    <property type="project" value="UniProtKB-UniRule"/>
</dbReference>
<keyword evidence="5 7" id="KW-0862">Zinc</keyword>
<keyword evidence="4 7" id="KW-0378">Hydrolase</keyword>
<evidence type="ECO:0000256" key="6">
    <source>
        <dbReference type="ARBA" id="ARBA00048045"/>
    </source>
</evidence>
<dbReference type="OrthoDB" id="9802676at2"/>
<evidence type="ECO:0000256" key="7">
    <source>
        <dbReference type="HAMAP-Rule" id="MF_00972"/>
    </source>
</evidence>
<dbReference type="InterPro" id="IPR002125">
    <property type="entry name" value="CMP_dCMP_dom"/>
</dbReference>
<evidence type="ECO:0000256" key="3">
    <source>
        <dbReference type="ARBA" id="ARBA00022723"/>
    </source>
</evidence>
<keyword evidence="10" id="KW-1185">Reference proteome</keyword>
<dbReference type="NCBIfam" id="NF008113">
    <property type="entry name" value="PRK10860.1"/>
    <property type="match status" value="1"/>
</dbReference>
<keyword evidence="2 7" id="KW-0819">tRNA processing</keyword>
<dbReference type="Proteomes" id="UP000319756">
    <property type="component" value="Chromosome"/>
</dbReference>
<dbReference type="GO" id="GO:0052717">
    <property type="term" value="F:tRNA-specific adenosine-34 deaminase activity"/>
    <property type="evidence" value="ECO:0007669"/>
    <property type="project" value="UniProtKB-UniRule"/>
</dbReference>
<dbReference type="HAMAP" id="MF_00972">
    <property type="entry name" value="tRNA_aden_deaminase"/>
    <property type="match status" value="1"/>
</dbReference>
<dbReference type="PANTHER" id="PTHR11079:SF202">
    <property type="entry name" value="TRNA-SPECIFIC ADENOSINE DEAMINASE"/>
    <property type="match status" value="1"/>
</dbReference>
<keyword evidence="3 7" id="KW-0479">Metal-binding</keyword>
<accession>A0A514LIB7</accession>
<dbReference type="Pfam" id="PF14437">
    <property type="entry name" value="MafB19-deam"/>
    <property type="match status" value="1"/>
</dbReference>
<dbReference type="EC" id="3.5.4.33" evidence="7"/>
<evidence type="ECO:0000256" key="2">
    <source>
        <dbReference type="ARBA" id="ARBA00022694"/>
    </source>
</evidence>
<dbReference type="InterPro" id="IPR016193">
    <property type="entry name" value="Cytidine_deaminase-like"/>
</dbReference>
<gene>
    <name evidence="7" type="primary">tadA</name>
    <name evidence="9" type="ORF">EPH95_10755</name>
</gene>
<dbReference type="KEGG" id="sale:EPH95_10755"/>
<dbReference type="Gene3D" id="3.40.140.10">
    <property type="entry name" value="Cytidine Deaminase, domain 2"/>
    <property type="match status" value="1"/>
</dbReference>
<dbReference type="FunFam" id="3.40.140.10:FF:000005">
    <property type="entry name" value="tRNA-specific adenosine deaminase"/>
    <property type="match status" value="1"/>
</dbReference>
<dbReference type="PROSITE" id="PS51747">
    <property type="entry name" value="CYT_DCMP_DEAMINASES_2"/>
    <property type="match status" value="1"/>
</dbReference>